<keyword evidence="9 12" id="KW-0472">Membrane</keyword>
<evidence type="ECO:0000256" key="5">
    <source>
        <dbReference type="ARBA" id="ARBA00022989"/>
    </source>
</evidence>
<evidence type="ECO:0000256" key="8">
    <source>
        <dbReference type="ARBA" id="ARBA00023133"/>
    </source>
</evidence>
<evidence type="ECO:0000256" key="12">
    <source>
        <dbReference type="SAM" id="Phobius"/>
    </source>
</evidence>
<keyword evidence="3 12" id="KW-0812">Transmembrane</keyword>
<evidence type="ECO:0000256" key="9">
    <source>
        <dbReference type="ARBA" id="ARBA00023136"/>
    </source>
</evidence>
<comment type="caution">
    <text evidence="13">The sequence shown here is derived from an EMBL/GenBank/DDBJ whole genome shotgun (WGS) entry which is preliminary data.</text>
</comment>
<dbReference type="SUPFAM" id="SSF110395">
    <property type="entry name" value="CutC-like"/>
    <property type="match status" value="1"/>
</dbReference>
<sequence length="467" mass="51761">MDDGFLMEVCVDSVESAVNAERGGAGRIELCAGLVEGGTTPSMGLLQVVKQCVRVPVFVMIRPRGGDFLYSDREVEVMKADIRLAKLHGADGLVFGALTEDGRIDTELCTALLAVCRPLPVTFHRGGKRSRGSSGAVAGAVVLGGVTRLTESGLSMVDWHLVKEMKPPRTQQEWEAEFRKYQQFPEFKILNHDMTLTEFKFIWYMEYSHRMWGRVVGLAYILPAAYFWRKGWLSRPMKGCVLALCGLVCFQGLLGWYMVKSGLEEKPDSYDIPRVSQYRLAAHLGSALVLYSASLWMGLSLLLPRHKLPVTHQLLRLRQFAHGTTALIFLTALSGAFVAGLDAGLVYNSFPKMGEHWIPDDLLAFSPVLRNIFENPTTVQFDHRILGIASIVAVTALYLFSRKIPLPRRTRMAVTSLLAVACMQVGLGISTLLMYVPTPLAATHQSGSLALLSMALWLMSELRRVPK</sequence>
<evidence type="ECO:0000256" key="3">
    <source>
        <dbReference type="ARBA" id="ARBA00022692"/>
    </source>
</evidence>
<comment type="catalytic activity">
    <reaction evidence="11">
        <text>Fe(II)-heme o + 2 A + H2O = Fe(II)-heme a + 2 AH2</text>
        <dbReference type="Rhea" id="RHEA:63388"/>
        <dbReference type="ChEBI" id="CHEBI:13193"/>
        <dbReference type="ChEBI" id="CHEBI:15377"/>
        <dbReference type="ChEBI" id="CHEBI:17499"/>
        <dbReference type="ChEBI" id="CHEBI:60530"/>
        <dbReference type="ChEBI" id="CHEBI:61715"/>
        <dbReference type="EC" id="1.17.99.9"/>
    </reaction>
    <physiologicalReaction direction="left-to-right" evidence="11">
        <dbReference type="Rhea" id="RHEA:63389"/>
    </physiologicalReaction>
</comment>
<feature type="transmembrane region" description="Helical" evidence="12">
    <location>
        <begin position="279"/>
        <end position="303"/>
    </location>
</feature>
<comment type="subcellular location">
    <subcellularLocation>
        <location evidence="2">Membrane</location>
        <topology evidence="2">Multi-pass membrane protein</topology>
    </subcellularLocation>
</comment>
<dbReference type="PANTHER" id="PTHR23289">
    <property type="entry name" value="CYTOCHROME C OXIDASE ASSEMBLY PROTEIN COX15"/>
    <property type="match status" value="1"/>
</dbReference>
<dbReference type="STRING" id="372326.A0A1V4KIV2"/>
<evidence type="ECO:0000313" key="13">
    <source>
        <dbReference type="EMBL" id="OPJ84358.1"/>
    </source>
</evidence>
<dbReference type="GO" id="GO:0120547">
    <property type="term" value="F:heme A synthase activity"/>
    <property type="evidence" value="ECO:0007669"/>
    <property type="project" value="UniProtKB-EC"/>
</dbReference>
<feature type="transmembrane region" description="Helical" evidence="12">
    <location>
        <begin position="240"/>
        <end position="259"/>
    </location>
</feature>
<evidence type="ECO:0000256" key="7">
    <source>
        <dbReference type="ARBA" id="ARBA00023004"/>
    </source>
</evidence>
<keyword evidence="6" id="KW-0560">Oxidoreductase</keyword>
<keyword evidence="8" id="KW-0350">Heme biosynthesis</keyword>
<keyword evidence="4" id="KW-0479">Metal-binding</keyword>
<dbReference type="EMBL" id="LSYS01003057">
    <property type="protein sequence ID" value="OPJ84358.1"/>
    <property type="molecule type" value="Genomic_DNA"/>
</dbReference>
<protein>
    <submittedName>
        <fullName evidence="13">Cytochrome c oxidase assembly COX15-like protein</fullName>
    </submittedName>
</protein>
<feature type="transmembrane region" description="Helical" evidence="12">
    <location>
        <begin position="442"/>
        <end position="459"/>
    </location>
</feature>
<dbReference type="Pfam" id="PF02628">
    <property type="entry name" value="COX15-CtaA"/>
    <property type="match status" value="1"/>
</dbReference>
<reference evidence="13 14" key="1">
    <citation type="submission" date="2016-02" db="EMBL/GenBank/DDBJ databases">
        <title>Band-tailed pigeon sequencing and assembly.</title>
        <authorList>
            <person name="Soares A.E."/>
            <person name="Novak B.J."/>
            <person name="Rice E.S."/>
            <person name="O'Connell B."/>
            <person name="Chang D."/>
            <person name="Weber S."/>
            <person name="Shapiro B."/>
        </authorList>
    </citation>
    <scope>NUCLEOTIDE SEQUENCE [LARGE SCALE GENOMIC DNA]</scope>
    <source>
        <strain evidence="13">BTP2013</strain>
        <tissue evidence="13">Blood</tissue>
    </source>
</reference>
<feature type="transmembrane region" description="Helical" evidence="12">
    <location>
        <begin position="412"/>
        <end position="436"/>
    </location>
</feature>
<evidence type="ECO:0000256" key="10">
    <source>
        <dbReference type="ARBA" id="ARBA00044501"/>
    </source>
</evidence>
<evidence type="ECO:0000256" key="1">
    <source>
        <dbReference type="ARBA" id="ARBA00001970"/>
    </source>
</evidence>
<dbReference type="GO" id="GO:0016653">
    <property type="term" value="F:oxidoreductase activity, acting on NAD(P)H, heme protein as acceptor"/>
    <property type="evidence" value="ECO:0007669"/>
    <property type="project" value="TreeGrafter"/>
</dbReference>
<dbReference type="GO" id="GO:0006784">
    <property type="term" value="P:heme A biosynthetic process"/>
    <property type="evidence" value="ECO:0007669"/>
    <property type="project" value="InterPro"/>
</dbReference>
<gene>
    <name evidence="13" type="ORF">AV530_015797</name>
</gene>
<dbReference type="Gene3D" id="3.20.20.380">
    <property type="entry name" value="Copper homeostasis (CutC) domain"/>
    <property type="match status" value="1"/>
</dbReference>
<feature type="transmembrane region" description="Helical" evidence="12">
    <location>
        <begin position="324"/>
        <end position="347"/>
    </location>
</feature>
<evidence type="ECO:0000313" key="14">
    <source>
        <dbReference type="Proteomes" id="UP000190648"/>
    </source>
</evidence>
<organism evidence="13 14">
    <name type="scientific">Patagioenas fasciata monilis</name>
    <dbReference type="NCBI Taxonomy" id="372326"/>
    <lineage>
        <taxon>Eukaryota</taxon>
        <taxon>Metazoa</taxon>
        <taxon>Chordata</taxon>
        <taxon>Craniata</taxon>
        <taxon>Vertebrata</taxon>
        <taxon>Euteleostomi</taxon>
        <taxon>Archelosauria</taxon>
        <taxon>Archosauria</taxon>
        <taxon>Dinosauria</taxon>
        <taxon>Saurischia</taxon>
        <taxon>Theropoda</taxon>
        <taxon>Coelurosauria</taxon>
        <taxon>Aves</taxon>
        <taxon>Neognathae</taxon>
        <taxon>Neoaves</taxon>
        <taxon>Columbimorphae</taxon>
        <taxon>Columbiformes</taxon>
        <taxon>Columbidae</taxon>
        <taxon>Patagioenas</taxon>
    </lineage>
</organism>
<proteinExistence type="predicted"/>
<comment type="pathway">
    <text evidence="10">Porphyrin-containing compound metabolism; heme A biosynthesis; heme A from heme O: step 1/1.</text>
</comment>
<dbReference type="InterPro" id="IPR036822">
    <property type="entry name" value="CutC-like_dom_sf"/>
</dbReference>
<dbReference type="PANTHER" id="PTHR23289:SF2">
    <property type="entry name" value="CYTOCHROME C OXIDASE ASSEMBLY PROTEIN COX15 HOMOLOG"/>
    <property type="match status" value="1"/>
</dbReference>
<dbReference type="GO" id="GO:0005743">
    <property type="term" value="C:mitochondrial inner membrane"/>
    <property type="evidence" value="ECO:0007669"/>
    <property type="project" value="TreeGrafter"/>
</dbReference>
<dbReference type="GO" id="GO:0046872">
    <property type="term" value="F:metal ion binding"/>
    <property type="evidence" value="ECO:0007669"/>
    <property type="project" value="UniProtKB-KW"/>
</dbReference>
<evidence type="ECO:0000256" key="4">
    <source>
        <dbReference type="ARBA" id="ARBA00022723"/>
    </source>
</evidence>
<name>A0A1V4KIV2_PATFA</name>
<keyword evidence="5 12" id="KW-1133">Transmembrane helix</keyword>
<dbReference type="AlphaFoldDB" id="A0A1V4KIV2"/>
<feature type="transmembrane region" description="Helical" evidence="12">
    <location>
        <begin position="383"/>
        <end position="400"/>
    </location>
</feature>
<dbReference type="OrthoDB" id="1726137at2759"/>
<accession>A0A1V4KIV2</accession>
<comment type="cofactor">
    <cofactor evidence="1">
        <name>heme b</name>
        <dbReference type="ChEBI" id="CHEBI:60344"/>
    </cofactor>
</comment>
<keyword evidence="7" id="KW-0408">Iron</keyword>
<dbReference type="Proteomes" id="UP000190648">
    <property type="component" value="Unassembled WGS sequence"/>
</dbReference>
<evidence type="ECO:0000256" key="6">
    <source>
        <dbReference type="ARBA" id="ARBA00023002"/>
    </source>
</evidence>
<dbReference type="InterPro" id="IPR023754">
    <property type="entry name" value="HemeA_Synthase_type2"/>
</dbReference>
<dbReference type="InterPro" id="IPR003780">
    <property type="entry name" value="COX15/CtaA_fam"/>
</dbReference>
<evidence type="ECO:0000256" key="11">
    <source>
        <dbReference type="ARBA" id="ARBA00048044"/>
    </source>
</evidence>
<feature type="transmembrane region" description="Helical" evidence="12">
    <location>
        <begin position="211"/>
        <end position="228"/>
    </location>
</feature>
<evidence type="ECO:0000256" key="2">
    <source>
        <dbReference type="ARBA" id="ARBA00004141"/>
    </source>
</evidence>
<keyword evidence="14" id="KW-1185">Reference proteome</keyword>